<comment type="pathway">
    <text evidence="1">Glycan metabolism; L-arabinan degradation.</text>
</comment>
<evidence type="ECO:0000256" key="4">
    <source>
        <dbReference type="ARBA" id="ARBA00023295"/>
    </source>
</evidence>
<dbReference type="Proteomes" id="UP000831782">
    <property type="component" value="Chromosome"/>
</dbReference>
<evidence type="ECO:0000256" key="3">
    <source>
        <dbReference type="ARBA" id="ARBA00022801"/>
    </source>
</evidence>
<dbReference type="PANTHER" id="PTHR43301">
    <property type="entry name" value="ARABINAN ENDO-1,5-ALPHA-L-ARABINOSIDASE"/>
    <property type="match status" value="1"/>
</dbReference>
<dbReference type="Gene3D" id="2.115.10.20">
    <property type="entry name" value="Glycosyl hydrolase domain, family 43"/>
    <property type="match status" value="1"/>
</dbReference>
<evidence type="ECO:0000313" key="7">
    <source>
        <dbReference type="Proteomes" id="UP000831782"/>
    </source>
</evidence>
<evidence type="ECO:0000313" key="6">
    <source>
        <dbReference type="EMBL" id="UOQ46658.1"/>
    </source>
</evidence>
<sequence length="297" mass="33889">MLKNQDIQIRDPFIYVNREEGKYYLYGSTDKDIWGKGTGFDVYIGTDLEHWDGPFPVFRPDASFYSDENFWAPEVHYYNGDYYLFATFLLKESGMRGTAILKSSTLTGPFQPHSEGIVTPNNWHSLDGTLHIDREGAPWMVFCHEWIQVGDGEICAIRLKADLSDAVGEPITLFAASEAQWPTSFTHKRFPSQINYVTDGPYLYDAENGELLMLWASFVDSIYAQGISRSVSGQLTGPWQHDDHPLFTSDGGHGMLFHDKYGRLQLTLHSPNRTPEERPIFIELEESSGKLRRREDG</sequence>
<organism evidence="6 7">
    <name type="scientific">Gracilibacillus caseinilyticus</name>
    <dbReference type="NCBI Taxonomy" id="2932256"/>
    <lineage>
        <taxon>Bacteria</taxon>
        <taxon>Bacillati</taxon>
        <taxon>Bacillota</taxon>
        <taxon>Bacilli</taxon>
        <taxon>Bacillales</taxon>
        <taxon>Bacillaceae</taxon>
        <taxon>Gracilibacillus</taxon>
    </lineage>
</organism>
<comment type="similarity">
    <text evidence="2 5">Belongs to the glycosyl hydrolase 43 family.</text>
</comment>
<keyword evidence="3 5" id="KW-0378">Hydrolase</keyword>
<dbReference type="InterPro" id="IPR050727">
    <property type="entry name" value="GH43_arabinanases"/>
</dbReference>
<dbReference type="CDD" id="cd08981">
    <property type="entry name" value="GH43_Bt1873-like"/>
    <property type="match status" value="1"/>
</dbReference>
<accession>A0ABY4EQD5</accession>
<dbReference type="SUPFAM" id="SSF75005">
    <property type="entry name" value="Arabinanase/levansucrase/invertase"/>
    <property type="match status" value="1"/>
</dbReference>
<evidence type="ECO:0000256" key="1">
    <source>
        <dbReference type="ARBA" id="ARBA00004834"/>
    </source>
</evidence>
<dbReference type="InterPro" id="IPR023296">
    <property type="entry name" value="Glyco_hydro_beta-prop_sf"/>
</dbReference>
<dbReference type="InterPro" id="IPR006710">
    <property type="entry name" value="Glyco_hydro_43"/>
</dbReference>
<protein>
    <submittedName>
        <fullName evidence="6">Glycoside hydrolase family 43 protein</fullName>
    </submittedName>
</protein>
<dbReference type="PANTHER" id="PTHR43301:SF3">
    <property type="entry name" value="ARABINAN ENDO-1,5-ALPHA-L-ARABINOSIDASE A-RELATED"/>
    <property type="match status" value="1"/>
</dbReference>
<proteinExistence type="inferred from homology"/>
<gene>
    <name evidence="6" type="ORF">MUN88_11140</name>
</gene>
<keyword evidence="4 5" id="KW-0326">Glycosidase</keyword>
<reference evidence="6 7" key="1">
    <citation type="submission" date="2022-04" db="EMBL/GenBank/DDBJ databases">
        <title>Gracilibacillus sp. isolated from saltern.</title>
        <authorList>
            <person name="Won M."/>
            <person name="Lee C.-M."/>
            <person name="Woen H.-Y."/>
            <person name="Kwon S.-W."/>
        </authorList>
    </citation>
    <scope>NUCLEOTIDE SEQUENCE [LARGE SCALE GENOMIC DNA]</scope>
    <source>
        <strain evidence="6 7">SSWR10-1</strain>
    </source>
</reference>
<dbReference type="RefSeq" id="WP_244715000.1">
    <property type="nucleotide sequence ID" value="NZ_CP095072.1"/>
</dbReference>
<keyword evidence="7" id="KW-1185">Reference proteome</keyword>
<name>A0ABY4EQD5_9BACI</name>
<dbReference type="Pfam" id="PF04616">
    <property type="entry name" value="Glyco_hydro_43"/>
    <property type="match status" value="1"/>
</dbReference>
<evidence type="ECO:0000256" key="5">
    <source>
        <dbReference type="RuleBase" id="RU361187"/>
    </source>
</evidence>
<evidence type="ECO:0000256" key="2">
    <source>
        <dbReference type="ARBA" id="ARBA00009865"/>
    </source>
</evidence>
<dbReference type="EMBL" id="CP095072">
    <property type="protein sequence ID" value="UOQ46658.1"/>
    <property type="molecule type" value="Genomic_DNA"/>
</dbReference>
<dbReference type="GO" id="GO:0016787">
    <property type="term" value="F:hydrolase activity"/>
    <property type="evidence" value="ECO:0007669"/>
    <property type="project" value="UniProtKB-KW"/>
</dbReference>